<dbReference type="SMART" id="SM00174">
    <property type="entry name" value="RHO"/>
    <property type="match status" value="1"/>
</dbReference>
<dbReference type="SMART" id="SM00175">
    <property type="entry name" value="RAB"/>
    <property type="match status" value="1"/>
</dbReference>
<dbReference type="PANTHER" id="PTHR47977">
    <property type="entry name" value="RAS-RELATED PROTEIN RAB"/>
    <property type="match status" value="1"/>
</dbReference>
<keyword evidence="2" id="KW-0150">Chloroplast</keyword>
<sequence>MISMREEDFQREVKVVIVGNGGVGKTSLIRQFCKSHFPEEYKKTIGVDFLEKHVYVKNLCEDVKLMLWDTAGQEEFNSITRSYYRGARGAVICFSTTDRNSFESVENWKQKVEDQCGRIPMVLVQNKVDLLEQASVERYETEALAENLGLRFYRICAKQNLYVTEVFEYLAELYLRWDVQIMQTPRLVIGRLPKQSSRLEQKSDMHYLDEVYPSNNLKNTPCVEETMKKRKDPIKKSWRNLQCYIA</sequence>
<dbReference type="EMBL" id="CM035426">
    <property type="protein sequence ID" value="KAH7314400.1"/>
    <property type="molecule type" value="Genomic_DNA"/>
</dbReference>
<comment type="similarity">
    <text evidence="1">Belongs to the small GTPase superfamily. Rab family.</text>
</comment>
<dbReference type="InterPro" id="IPR050227">
    <property type="entry name" value="Rab"/>
</dbReference>
<dbReference type="GO" id="GO:0012505">
    <property type="term" value="C:endomembrane system"/>
    <property type="evidence" value="ECO:0007669"/>
    <property type="project" value="UniProtKB-SubCell"/>
</dbReference>
<dbReference type="OrthoDB" id="1897703at2759"/>
<dbReference type="SUPFAM" id="SSF52540">
    <property type="entry name" value="P-loop containing nucleoside triphosphate hydrolases"/>
    <property type="match status" value="1"/>
</dbReference>
<dbReference type="SMART" id="SM00176">
    <property type="entry name" value="RAN"/>
    <property type="match status" value="1"/>
</dbReference>
<protein>
    <recommendedName>
        <fullName evidence="8">Ras-related protein Rab-23</fullName>
    </recommendedName>
</protein>
<dbReference type="PROSITE" id="PS51419">
    <property type="entry name" value="RAB"/>
    <property type="match status" value="1"/>
</dbReference>
<keyword evidence="2" id="KW-0934">Plastid</keyword>
<dbReference type="EMBL" id="CM035426">
    <property type="protein sequence ID" value="KAH7314398.1"/>
    <property type="molecule type" value="Genomic_DNA"/>
</dbReference>
<evidence type="ECO:0000256" key="2">
    <source>
        <dbReference type="ARBA" id="ARBA00022528"/>
    </source>
</evidence>
<reference evidence="6" key="1">
    <citation type="submission" date="2021-08" db="EMBL/GenBank/DDBJ databases">
        <title>WGS assembly of Ceratopteris richardii.</title>
        <authorList>
            <person name="Marchant D.B."/>
            <person name="Chen G."/>
            <person name="Jenkins J."/>
            <person name="Shu S."/>
            <person name="Leebens-Mack J."/>
            <person name="Grimwood J."/>
            <person name="Schmutz J."/>
            <person name="Soltis P."/>
            <person name="Soltis D."/>
            <person name="Chen Z.-H."/>
        </authorList>
    </citation>
    <scope>NUCLEOTIDE SEQUENCE</scope>
    <source>
        <strain evidence="6">Whitten #5841</strain>
        <tissue evidence="6">Leaf</tissue>
    </source>
</reference>
<dbReference type="Proteomes" id="UP000825935">
    <property type="component" value="Chromosome 21"/>
</dbReference>
<dbReference type="InterPro" id="IPR027417">
    <property type="entry name" value="P-loop_NTPase"/>
</dbReference>
<name>A0A8T2S841_CERRI</name>
<dbReference type="NCBIfam" id="TIGR00231">
    <property type="entry name" value="small_GTP"/>
    <property type="match status" value="1"/>
</dbReference>
<dbReference type="PROSITE" id="PS51420">
    <property type="entry name" value="RHO"/>
    <property type="match status" value="1"/>
</dbReference>
<dbReference type="EMBL" id="CM035426">
    <property type="protein sequence ID" value="KAH7314406.1"/>
    <property type="molecule type" value="Genomic_DNA"/>
</dbReference>
<evidence type="ECO:0000256" key="1">
    <source>
        <dbReference type="ARBA" id="ARBA00006270"/>
    </source>
</evidence>
<dbReference type="InterPro" id="IPR005225">
    <property type="entry name" value="Small_GTP-bd"/>
</dbReference>
<evidence type="ECO:0000256" key="5">
    <source>
        <dbReference type="ARBA" id="ARBA00037868"/>
    </source>
</evidence>
<dbReference type="Pfam" id="PF00071">
    <property type="entry name" value="Ras"/>
    <property type="match status" value="1"/>
</dbReference>
<accession>A0A8T2S841</accession>
<evidence type="ECO:0000256" key="4">
    <source>
        <dbReference type="ARBA" id="ARBA00023134"/>
    </source>
</evidence>
<dbReference type="EMBL" id="CM035426">
    <property type="protein sequence ID" value="KAH7314401.1"/>
    <property type="molecule type" value="Genomic_DNA"/>
</dbReference>
<comment type="subcellular location">
    <subcellularLocation>
        <location evidence="5">Endomembrane system</location>
        <topology evidence="5">Lipid-anchor</topology>
    </subcellularLocation>
</comment>
<dbReference type="AlphaFoldDB" id="A0A8T2S841"/>
<evidence type="ECO:0008006" key="8">
    <source>
        <dbReference type="Google" id="ProtNLM"/>
    </source>
</evidence>
<evidence type="ECO:0000256" key="3">
    <source>
        <dbReference type="ARBA" id="ARBA00022741"/>
    </source>
</evidence>
<organism evidence="6 7">
    <name type="scientific">Ceratopteris richardii</name>
    <name type="common">Triangle waterfern</name>
    <dbReference type="NCBI Taxonomy" id="49495"/>
    <lineage>
        <taxon>Eukaryota</taxon>
        <taxon>Viridiplantae</taxon>
        <taxon>Streptophyta</taxon>
        <taxon>Embryophyta</taxon>
        <taxon>Tracheophyta</taxon>
        <taxon>Polypodiopsida</taxon>
        <taxon>Polypodiidae</taxon>
        <taxon>Polypodiales</taxon>
        <taxon>Pteridineae</taxon>
        <taxon>Pteridaceae</taxon>
        <taxon>Parkerioideae</taxon>
        <taxon>Ceratopteris</taxon>
    </lineage>
</organism>
<keyword evidence="3" id="KW-0547">Nucleotide-binding</keyword>
<dbReference type="SMART" id="SM00173">
    <property type="entry name" value="RAS"/>
    <property type="match status" value="1"/>
</dbReference>
<dbReference type="PROSITE" id="PS51417">
    <property type="entry name" value="ARF"/>
    <property type="match status" value="1"/>
</dbReference>
<proteinExistence type="inferred from homology"/>
<dbReference type="InterPro" id="IPR001806">
    <property type="entry name" value="Small_GTPase"/>
</dbReference>
<dbReference type="FunFam" id="3.40.50.300:FF:002136">
    <property type="entry name" value="Small rab-related GTPase"/>
    <property type="match status" value="1"/>
</dbReference>
<dbReference type="PROSITE" id="PS51421">
    <property type="entry name" value="RAS"/>
    <property type="match status" value="1"/>
</dbReference>
<dbReference type="Gene3D" id="3.40.50.300">
    <property type="entry name" value="P-loop containing nucleotide triphosphate hydrolases"/>
    <property type="match status" value="1"/>
</dbReference>
<comment type="caution">
    <text evidence="6">The sequence shown here is derived from an EMBL/GenBank/DDBJ whole genome shotgun (WGS) entry which is preliminary data.</text>
</comment>
<dbReference type="EMBL" id="CM035426">
    <property type="protein sequence ID" value="KAH7314403.1"/>
    <property type="molecule type" value="Genomic_DNA"/>
</dbReference>
<evidence type="ECO:0000313" key="7">
    <source>
        <dbReference type="Proteomes" id="UP000825935"/>
    </source>
</evidence>
<keyword evidence="4" id="KW-0342">GTP-binding</keyword>
<dbReference type="GO" id="GO:0003924">
    <property type="term" value="F:GTPase activity"/>
    <property type="evidence" value="ECO:0007669"/>
    <property type="project" value="InterPro"/>
</dbReference>
<evidence type="ECO:0000313" key="6">
    <source>
        <dbReference type="EMBL" id="KAH7314401.1"/>
    </source>
</evidence>
<dbReference type="GO" id="GO:0005525">
    <property type="term" value="F:GTP binding"/>
    <property type="evidence" value="ECO:0007669"/>
    <property type="project" value="UniProtKB-KW"/>
</dbReference>
<gene>
    <name evidence="6" type="ORF">KP509_21G001900</name>
</gene>
<dbReference type="PRINTS" id="PR00449">
    <property type="entry name" value="RASTRNSFRMNG"/>
</dbReference>
<keyword evidence="7" id="KW-1185">Reference proteome</keyword>
<dbReference type="EMBL" id="CM035426">
    <property type="protein sequence ID" value="KAH7314405.1"/>
    <property type="molecule type" value="Genomic_DNA"/>
</dbReference>